<dbReference type="AlphaFoldDB" id="A0A9P0E070"/>
<gene>
    <name evidence="1" type="ORF">NEZAVI_LOCUS759</name>
</gene>
<dbReference type="Proteomes" id="UP001152798">
    <property type="component" value="Chromosome 1"/>
</dbReference>
<keyword evidence="2" id="KW-1185">Reference proteome</keyword>
<protein>
    <submittedName>
        <fullName evidence="1">Uncharacterized protein</fullName>
    </submittedName>
</protein>
<name>A0A9P0E070_NEZVI</name>
<proteinExistence type="predicted"/>
<reference evidence="1" key="1">
    <citation type="submission" date="2022-01" db="EMBL/GenBank/DDBJ databases">
        <authorList>
            <person name="King R."/>
        </authorList>
    </citation>
    <scope>NUCLEOTIDE SEQUENCE</scope>
</reference>
<evidence type="ECO:0000313" key="2">
    <source>
        <dbReference type="Proteomes" id="UP001152798"/>
    </source>
</evidence>
<sequence length="81" mass="9429">MHYGTEKDPLTDPQQYWDHLHEIRACHKISRGCFFLAFHNDLPEHRSKTKIAAIGLGETRLTFLTFHSSELTANQILEHNL</sequence>
<dbReference type="OrthoDB" id="6630982at2759"/>
<organism evidence="1 2">
    <name type="scientific">Nezara viridula</name>
    <name type="common">Southern green stink bug</name>
    <name type="synonym">Cimex viridulus</name>
    <dbReference type="NCBI Taxonomy" id="85310"/>
    <lineage>
        <taxon>Eukaryota</taxon>
        <taxon>Metazoa</taxon>
        <taxon>Ecdysozoa</taxon>
        <taxon>Arthropoda</taxon>
        <taxon>Hexapoda</taxon>
        <taxon>Insecta</taxon>
        <taxon>Pterygota</taxon>
        <taxon>Neoptera</taxon>
        <taxon>Paraneoptera</taxon>
        <taxon>Hemiptera</taxon>
        <taxon>Heteroptera</taxon>
        <taxon>Panheteroptera</taxon>
        <taxon>Pentatomomorpha</taxon>
        <taxon>Pentatomoidea</taxon>
        <taxon>Pentatomidae</taxon>
        <taxon>Pentatominae</taxon>
        <taxon>Nezara</taxon>
    </lineage>
</organism>
<evidence type="ECO:0000313" key="1">
    <source>
        <dbReference type="EMBL" id="CAH1389336.1"/>
    </source>
</evidence>
<dbReference type="EMBL" id="OV725077">
    <property type="protein sequence ID" value="CAH1389336.1"/>
    <property type="molecule type" value="Genomic_DNA"/>
</dbReference>
<accession>A0A9P0E070</accession>